<feature type="domain" description="Tc1-like transposase DDE" evidence="2">
    <location>
        <begin position="149"/>
        <end position="302"/>
    </location>
</feature>
<dbReference type="Pfam" id="PF01498">
    <property type="entry name" value="HTH_Tnp_Tc3_2"/>
    <property type="match status" value="1"/>
</dbReference>
<dbReference type="Proteomes" id="UP000663866">
    <property type="component" value="Unassembled WGS sequence"/>
</dbReference>
<keyword evidence="10" id="KW-1185">Reference proteome</keyword>
<proteinExistence type="predicted"/>
<dbReference type="EMBL" id="CAJOBG010009046">
    <property type="protein sequence ID" value="CAF4257717.1"/>
    <property type="molecule type" value="Genomic_DNA"/>
</dbReference>
<evidence type="ECO:0000259" key="1">
    <source>
        <dbReference type="Pfam" id="PF01498"/>
    </source>
</evidence>
<evidence type="ECO:0000313" key="7">
    <source>
        <dbReference type="EMBL" id="CAF4257717.1"/>
    </source>
</evidence>
<dbReference type="EMBL" id="CAJNRF010006857">
    <property type="protein sequence ID" value="CAF2085206.1"/>
    <property type="molecule type" value="Genomic_DNA"/>
</dbReference>
<dbReference type="PANTHER" id="PTHR23022">
    <property type="entry name" value="TRANSPOSABLE ELEMENT-RELATED"/>
    <property type="match status" value="1"/>
</dbReference>
<dbReference type="Proteomes" id="UP000663856">
    <property type="component" value="Unassembled WGS sequence"/>
</dbReference>
<reference evidence="5" key="1">
    <citation type="submission" date="2021-02" db="EMBL/GenBank/DDBJ databases">
        <authorList>
            <person name="Nowell W R."/>
        </authorList>
    </citation>
    <scope>NUCLEOTIDE SEQUENCE</scope>
</reference>
<dbReference type="Proteomes" id="UP000676336">
    <property type="component" value="Unassembled WGS sequence"/>
</dbReference>
<evidence type="ECO:0000259" key="2">
    <source>
        <dbReference type="Pfam" id="PF13358"/>
    </source>
</evidence>
<dbReference type="Proteomes" id="UP000663842">
    <property type="component" value="Unassembled WGS sequence"/>
</dbReference>
<dbReference type="InterPro" id="IPR009057">
    <property type="entry name" value="Homeodomain-like_sf"/>
</dbReference>
<evidence type="ECO:0000313" key="8">
    <source>
        <dbReference type="EMBL" id="CAF5007044.1"/>
    </source>
</evidence>
<evidence type="ECO:0000313" key="4">
    <source>
        <dbReference type="EMBL" id="CAF2061469.1"/>
    </source>
</evidence>
<dbReference type="GO" id="GO:0006313">
    <property type="term" value="P:DNA transposition"/>
    <property type="evidence" value="ECO:0007669"/>
    <property type="project" value="InterPro"/>
</dbReference>
<organism evidence="5 9">
    <name type="scientific">Rotaria magnacalcarata</name>
    <dbReference type="NCBI Taxonomy" id="392030"/>
    <lineage>
        <taxon>Eukaryota</taxon>
        <taxon>Metazoa</taxon>
        <taxon>Spiralia</taxon>
        <taxon>Gnathifera</taxon>
        <taxon>Rotifera</taxon>
        <taxon>Eurotatoria</taxon>
        <taxon>Bdelloidea</taxon>
        <taxon>Philodinida</taxon>
        <taxon>Philodinidae</taxon>
        <taxon>Rotaria</taxon>
    </lineage>
</organism>
<dbReference type="EMBL" id="CAJNRG010003900">
    <property type="protein sequence ID" value="CAF2061469.1"/>
    <property type="molecule type" value="Genomic_DNA"/>
</dbReference>
<dbReference type="Proteomes" id="UP000663887">
    <property type="component" value="Unassembled WGS sequence"/>
</dbReference>
<gene>
    <name evidence="3" type="ORF">MBJ925_LOCUS4511</name>
    <name evidence="7" type="ORF">OVN521_LOCUS29386</name>
    <name evidence="8" type="ORF">SMN809_LOCUS57031</name>
    <name evidence="6" type="ORF">UXM345_LOCUS23561</name>
    <name evidence="5" type="ORF">WKI299_LOCUS16978</name>
    <name evidence="4" type="ORF">XDN619_LOCUS10639</name>
</gene>
<dbReference type="Gene3D" id="3.30.420.10">
    <property type="entry name" value="Ribonuclease H-like superfamily/Ribonuclease H"/>
    <property type="match status" value="1"/>
</dbReference>
<name>A0A816S9Q8_9BILA</name>
<evidence type="ECO:0008006" key="11">
    <source>
        <dbReference type="Google" id="ProtNLM"/>
    </source>
</evidence>
<evidence type="ECO:0000313" key="3">
    <source>
        <dbReference type="EMBL" id="CAF1932550.1"/>
    </source>
</evidence>
<sequence>MGRKAVDTAIKRSILVLRDSGMSQHEISRKLKISRHCVQQTIRKFNEFHTVATKSGAGRHSKLTNCQKRAIKLQKVRDDTLPLTDLVQYVQTSLNITISRRTVSRILHEFGMVSYIAPRKLRINYGHRCARLLWCYQHLTWTEKDWSNVIFTDESNFEILNRKNRIYIRRFRNDLKRFERSQQRVHTSVGVGIGSYLTCHGLGPLVFYDGSLNSDKYIDILDKYLPTAFEKFLPHSSHEILLQQDNARPHVSIKTRKYFKKKHLHPIPWSANSADLNLIENIWSILDDKLLKFNINNTEQLKSAMQMAWLEISNDIVRKLFKSVPKRIRQVINRRGFACRY</sequence>
<evidence type="ECO:0000313" key="6">
    <source>
        <dbReference type="EMBL" id="CAF4123792.1"/>
    </source>
</evidence>
<dbReference type="GO" id="GO:0015074">
    <property type="term" value="P:DNA integration"/>
    <property type="evidence" value="ECO:0007669"/>
    <property type="project" value="InterPro"/>
</dbReference>
<dbReference type="InterPro" id="IPR038717">
    <property type="entry name" value="Tc1-like_DDE_dom"/>
</dbReference>
<evidence type="ECO:0000313" key="9">
    <source>
        <dbReference type="Proteomes" id="UP000663856"/>
    </source>
</evidence>
<evidence type="ECO:0000313" key="5">
    <source>
        <dbReference type="EMBL" id="CAF2085206.1"/>
    </source>
</evidence>
<dbReference type="EMBL" id="CAJNRE010000834">
    <property type="protein sequence ID" value="CAF1932550.1"/>
    <property type="molecule type" value="Genomic_DNA"/>
</dbReference>
<comment type="caution">
    <text evidence="5">The sequence shown here is derived from an EMBL/GenBank/DDBJ whole genome shotgun (WGS) entry which is preliminary data.</text>
</comment>
<dbReference type="InterPro" id="IPR052338">
    <property type="entry name" value="Transposase_5"/>
</dbReference>
<feature type="domain" description="Transposase Tc1-like" evidence="1">
    <location>
        <begin position="69"/>
        <end position="139"/>
    </location>
</feature>
<evidence type="ECO:0000313" key="10">
    <source>
        <dbReference type="Proteomes" id="UP000663866"/>
    </source>
</evidence>
<accession>A0A816S9Q8</accession>
<dbReference type="InterPro" id="IPR036397">
    <property type="entry name" value="RNaseH_sf"/>
</dbReference>
<dbReference type="Proteomes" id="UP000663824">
    <property type="component" value="Unassembled WGS sequence"/>
</dbReference>
<protein>
    <recommendedName>
        <fullName evidence="11">Transposase</fullName>
    </recommendedName>
</protein>
<dbReference type="SUPFAM" id="SSF46689">
    <property type="entry name" value="Homeodomain-like"/>
    <property type="match status" value="1"/>
</dbReference>
<dbReference type="AlphaFoldDB" id="A0A816S9Q8"/>
<dbReference type="Gene3D" id="1.10.10.10">
    <property type="entry name" value="Winged helix-like DNA-binding domain superfamily/Winged helix DNA-binding domain"/>
    <property type="match status" value="1"/>
</dbReference>
<dbReference type="EMBL" id="CAJOBF010004099">
    <property type="protein sequence ID" value="CAF4123792.1"/>
    <property type="molecule type" value="Genomic_DNA"/>
</dbReference>
<dbReference type="GO" id="GO:0003677">
    <property type="term" value="F:DNA binding"/>
    <property type="evidence" value="ECO:0007669"/>
    <property type="project" value="InterPro"/>
</dbReference>
<dbReference type="PANTHER" id="PTHR23022:SF134">
    <property type="entry name" value="TRANSPOSABLE ELEMENT TC1 TRANSPOSASE"/>
    <property type="match status" value="1"/>
</dbReference>
<dbReference type="EMBL" id="CAJOBI010206647">
    <property type="protein sequence ID" value="CAF5007044.1"/>
    <property type="molecule type" value="Genomic_DNA"/>
</dbReference>
<dbReference type="InterPro" id="IPR036388">
    <property type="entry name" value="WH-like_DNA-bd_sf"/>
</dbReference>
<dbReference type="Pfam" id="PF13384">
    <property type="entry name" value="HTH_23"/>
    <property type="match status" value="1"/>
</dbReference>
<dbReference type="InterPro" id="IPR002492">
    <property type="entry name" value="Transposase_Tc1-like"/>
</dbReference>
<dbReference type="Pfam" id="PF13358">
    <property type="entry name" value="DDE_3"/>
    <property type="match status" value="1"/>
</dbReference>